<evidence type="ECO:0000313" key="4">
    <source>
        <dbReference type="Proteomes" id="UP000318864"/>
    </source>
</evidence>
<dbReference type="AlphaFoldDB" id="A0A4S3TQ82"/>
<dbReference type="InterPro" id="IPR058473">
    <property type="entry name" value="DUF8159"/>
</dbReference>
<keyword evidence="4" id="KW-1185">Reference proteome</keyword>
<protein>
    <recommendedName>
        <fullName evidence="2">DUF8159 domain-containing protein</fullName>
    </recommendedName>
</protein>
<evidence type="ECO:0000259" key="2">
    <source>
        <dbReference type="Pfam" id="PF26490"/>
    </source>
</evidence>
<gene>
    <name evidence="3" type="ORF">D8Y22_09555</name>
</gene>
<sequence length="174" mass="18935">MERRKILLGSGAALATVLAGCSSTETDEETPSDDDGFDDGGSDDGYEDDDDGDDGDDEHDDVPGVDNDSLEPDSDHFSIERIDNSPETLQIVVATDTTDSEILHKELEGYAEGIAHAIDDRDRFKTEIEVVELILEYDGSRVAAIAVNIEWLLEFLDGEITKEELGGKVVDAKE</sequence>
<feature type="region of interest" description="Disordered" evidence="1">
    <location>
        <begin position="20"/>
        <end position="83"/>
    </location>
</feature>
<name>A0A4S3TQ82_9EURY</name>
<dbReference type="Pfam" id="PF26490">
    <property type="entry name" value="DUF8159"/>
    <property type="match status" value="1"/>
</dbReference>
<comment type="caution">
    <text evidence="3">The sequence shown here is derived from an EMBL/GenBank/DDBJ whole genome shotgun (WGS) entry which is preliminary data.</text>
</comment>
<dbReference type="RefSeq" id="WP_141464461.1">
    <property type="nucleotide sequence ID" value="NZ_RBZW01000021.1"/>
</dbReference>
<evidence type="ECO:0000256" key="1">
    <source>
        <dbReference type="SAM" id="MobiDB-lite"/>
    </source>
</evidence>
<feature type="domain" description="DUF8159" evidence="2">
    <location>
        <begin position="65"/>
        <end position="172"/>
    </location>
</feature>
<organism evidence="3 4">
    <name type="scientific">Salinadaptatus halalkaliphilus</name>
    <dbReference type="NCBI Taxonomy" id="2419781"/>
    <lineage>
        <taxon>Archaea</taxon>
        <taxon>Methanobacteriati</taxon>
        <taxon>Methanobacteriota</taxon>
        <taxon>Stenosarchaea group</taxon>
        <taxon>Halobacteria</taxon>
        <taxon>Halobacteriales</taxon>
        <taxon>Natrialbaceae</taxon>
        <taxon>Salinadaptatus</taxon>
    </lineage>
</organism>
<dbReference type="EMBL" id="RBZW01000021">
    <property type="protein sequence ID" value="THE65413.1"/>
    <property type="molecule type" value="Genomic_DNA"/>
</dbReference>
<feature type="compositionally biased region" description="Acidic residues" evidence="1">
    <location>
        <begin position="25"/>
        <end position="60"/>
    </location>
</feature>
<dbReference type="OrthoDB" id="170203at2157"/>
<dbReference type="PROSITE" id="PS51257">
    <property type="entry name" value="PROKAR_LIPOPROTEIN"/>
    <property type="match status" value="1"/>
</dbReference>
<reference evidence="3 4" key="1">
    <citation type="submission" date="2018-10" db="EMBL/GenBank/DDBJ databases">
        <title>Natronolimnobius sp. XQ-INN 246 isolated from Inner Mongolia Autonomous Region of China.</title>
        <authorList>
            <person name="Xue Q."/>
        </authorList>
    </citation>
    <scope>NUCLEOTIDE SEQUENCE [LARGE SCALE GENOMIC DNA]</scope>
    <source>
        <strain evidence="3 4">XQ-INN 246</strain>
    </source>
</reference>
<feature type="compositionally biased region" description="Basic and acidic residues" evidence="1">
    <location>
        <begin position="73"/>
        <end position="83"/>
    </location>
</feature>
<accession>A0A4S3TQ82</accession>
<evidence type="ECO:0000313" key="3">
    <source>
        <dbReference type="EMBL" id="THE65413.1"/>
    </source>
</evidence>
<dbReference type="Proteomes" id="UP000318864">
    <property type="component" value="Unassembled WGS sequence"/>
</dbReference>
<proteinExistence type="predicted"/>